<sequence>MEKNKNKQDGLKEQVHSEFETSIGSHYDVVREETMKKKRENDEEGPLNQLPDEDAAKDEQQPEEGKSAE</sequence>
<accession>A0A1V9FZH6</accession>
<gene>
    <name evidence="2" type="ORF">A4R26_16880</name>
</gene>
<proteinExistence type="predicted"/>
<name>A0A1V9FZH6_9BACT</name>
<evidence type="ECO:0000256" key="1">
    <source>
        <dbReference type="SAM" id="MobiDB-lite"/>
    </source>
</evidence>
<feature type="compositionally biased region" description="Basic and acidic residues" evidence="1">
    <location>
        <begin position="57"/>
        <end position="69"/>
    </location>
</feature>
<dbReference type="AlphaFoldDB" id="A0A1V9FZH6"/>
<dbReference type="OrthoDB" id="680821at2"/>
<dbReference type="Proteomes" id="UP000192276">
    <property type="component" value="Unassembled WGS sequence"/>
</dbReference>
<reference evidence="3" key="1">
    <citation type="submission" date="2016-04" db="EMBL/GenBank/DDBJ databases">
        <authorList>
            <person name="Chen L."/>
            <person name="Zhuang W."/>
            <person name="Wang G."/>
        </authorList>
    </citation>
    <scope>NUCLEOTIDE SEQUENCE [LARGE SCALE GENOMIC DNA]</scope>
    <source>
        <strain evidence="3">208</strain>
    </source>
</reference>
<feature type="region of interest" description="Disordered" evidence="1">
    <location>
        <begin position="1"/>
        <end position="69"/>
    </location>
</feature>
<comment type="caution">
    <text evidence="2">The sequence shown here is derived from an EMBL/GenBank/DDBJ whole genome shotgun (WGS) entry which is preliminary data.</text>
</comment>
<organism evidence="2 3">
    <name type="scientific">Niastella populi</name>
    <dbReference type="NCBI Taxonomy" id="550983"/>
    <lineage>
        <taxon>Bacteria</taxon>
        <taxon>Pseudomonadati</taxon>
        <taxon>Bacteroidota</taxon>
        <taxon>Chitinophagia</taxon>
        <taxon>Chitinophagales</taxon>
        <taxon>Chitinophagaceae</taxon>
        <taxon>Niastella</taxon>
    </lineage>
</organism>
<dbReference type="EMBL" id="LWBP01000100">
    <property type="protein sequence ID" value="OQP63646.1"/>
    <property type="molecule type" value="Genomic_DNA"/>
</dbReference>
<feature type="compositionally biased region" description="Basic and acidic residues" evidence="1">
    <location>
        <begin position="28"/>
        <end position="41"/>
    </location>
</feature>
<dbReference type="RefSeq" id="WP_081163723.1">
    <property type="nucleotide sequence ID" value="NZ_LWBP01000100.1"/>
</dbReference>
<evidence type="ECO:0000313" key="2">
    <source>
        <dbReference type="EMBL" id="OQP63646.1"/>
    </source>
</evidence>
<keyword evidence="3" id="KW-1185">Reference proteome</keyword>
<feature type="compositionally biased region" description="Basic and acidic residues" evidence="1">
    <location>
        <begin position="1"/>
        <end position="19"/>
    </location>
</feature>
<protein>
    <submittedName>
        <fullName evidence="2">Uncharacterized protein</fullName>
    </submittedName>
</protein>
<evidence type="ECO:0000313" key="3">
    <source>
        <dbReference type="Proteomes" id="UP000192276"/>
    </source>
</evidence>